<organism evidence="3 4">
    <name type="scientific">Armillaria gallica</name>
    <name type="common">Bulbous honey fungus</name>
    <name type="synonym">Armillaria bulbosa</name>
    <dbReference type="NCBI Taxonomy" id="47427"/>
    <lineage>
        <taxon>Eukaryota</taxon>
        <taxon>Fungi</taxon>
        <taxon>Dikarya</taxon>
        <taxon>Basidiomycota</taxon>
        <taxon>Agaricomycotina</taxon>
        <taxon>Agaricomycetes</taxon>
        <taxon>Agaricomycetidae</taxon>
        <taxon>Agaricales</taxon>
        <taxon>Marasmiineae</taxon>
        <taxon>Physalacriaceae</taxon>
        <taxon>Armillaria</taxon>
    </lineage>
</organism>
<dbReference type="GO" id="GO:0005739">
    <property type="term" value="C:mitochondrion"/>
    <property type="evidence" value="ECO:0007669"/>
    <property type="project" value="GOC"/>
</dbReference>
<feature type="compositionally biased region" description="Polar residues" evidence="1">
    <location>
        <begin position="73"/>
        <end position="90"/>
    </location>
</feature>
<dbReference type="STRING" id="47427.A0A2H3EMK7"/>
<dbReference type="OMA" id="NLDQTGP"/>
<dbReference type="Gene3D" id="2.60.260.40">
    <property type="entry name" value="q5lls5 like domains"/>
    <property type="match status" value="1"/>
</dbReference>
<reference evidence="4" key="1">
    <citation type="journal article" date="2017" name="Nat. Ecol. Evol.">
        <title>Genome expansion and lineage-specific genetic innovations in the forest pathogenic fungi Armillaria.</title>
        <authorList>
            <person name="Sipos G."/>
            <person name="Prasanna A.N."/>
            <person name="Walter M.C."/>
            <person name="O'Connor E."/>
            <person name="Balint B."/>
            <person name="Krizsan K."/>
            <person name="Kiss B."/>
            <person name="Hess J."/>
            <person name="Varga T."/>
            <person name="Slot J."/>
            <person name="Riley R."/>
            <person name="Boka B."/>
            <person name="Rigling D."/>
            <person name="Barry K."/>
            <person name="Lee J."/>
            <person name="Mihaltcheva S."/>
            <person name="LaButti K."/>
            <person name="Lipzen A."/>
            <person name="Waldron R."/>
            <person name="Moloney N.M."/>
            <person name="Sperisen C."/>
            <person name="Kredics L."/>
            <person name="Vagvoelgyi C."/>
            <person name="Patrignani A."/>
            <person name="Fitzpatrick D."/>
            <person name="Nagy I."/>
            <person name="Doyle S."/>
            <person name="Anderson J.B."/>
            <person name="Grigoriev I.V."/>
            <person name="Gueldener U."/>
            <person name="Muensterkoetter M."/>
            <person name="Nagy L.G."/>
        </authorList>
    </citation>
    <scope>NUCLEOTIDE SEQUENCE [LARGE SCALE GENOMIC DNA]</scope>
    <source>
        <strain evidence="4">Ar21-2</strain>
    </source>
</reference>
<dbReference type="InterPro" id="IPR019401">
    <property type="entry name" value="Znf_CHCC"/>
</dbReference>
<protein>
    <recommendedName>
        <fullName evidence="2">Zinc finger CHCC-type domain-containing protein</fullName>
    </recommendedName>
</protein>
<evidence type="ECO:0000256" key="1">
    <source>
        <dbReference type="SAM" id="MobiDB-lite"/>
    </source>
</evidence>
<dbReference type="Pfam" id="PF10276">
    <property type="entry name" value="zf-CHCC"/>
    <property type="match status" value="1"/>
</dbReference>
<feature type="compositionally biased region" description="Low complexity" evidence="1">
    <location>
        <begin position="55"/>
        <end position="72"/>
    </location>
</feature>
<dbReference type="EMBL" id="KZ293646">
    <property type="protein sequence ID" value="PBL01134.1"/>
    <property type="molecule type" value="Genomic_DNA"/>
</dbReference>
<evidence type="ECO:0000313" key="4">
    <source>
        <dbReference type="Proteomes" id="UP000217790"/>
    </source>
</evidence>
<accession>A0A2H3EMK7</accession>
<dbReference type="PANTHER" id="PTHR13156:SF0">
    <property type="entry name" value="NADH DEHYDROGENASE [UBIQUINONE] IRON-SULFUR PROTEIN 6, MITOCHONDRIAL"/>
    <property type="match status" value="1"/>
</dbReference>
<feature type="domain" description="Zinc finger CHCC-type" evidence="2">
    <location>
        <begin position="121"/>
        <end position="157"/>
    </location>
</feature>
<evidence type="ECO:0000259" key="2">
    <source>
        <dbReference type="Pfam" id="PF10276"/>
    </source>
</evidence>
<dbReference type="GO" id="GO:0006120">
    <property type="term" value="P:mitochondrial electron transport, NADH to ubiquinone"/>
    <property type="evidence" value="ECO:0007669"/>
    <property type="project" value="TreeGrafter"/>
</dbReference>
<gene>
    <name evidence="3" type="ORF">ARMGADRAFT_1007179</name>
</gene>
<feature type="region of interest" description="Disordered" evidence="1">
    <location>
        <begin position="55"/>
        <end position="90"/>
    </location>
</feature>
<dbReference type="Proteomes" id="UP000217790">
    <property type="component" value="Unassembled WGS sequence"/>
</dbReference>
<dbReference type="PANTHER" id="PTHR13156">
    <property type="entry name" value="NADH-UBIQUINONE OXIDOREDUCTASE 13 KD-A SUBUNIT"/>
    <property type="match status" value="1"/>
</dbReference>
<name>A0A2H3EMK7_ARMGA</name>
<evidence type="ECO:0000313" key="3">
    <source>
        <dbReference type="EMBL" id="PBL01134.1"/>
    </source>
</evidence>
<dbReference type="AlphaFoldDB" id="A0A2H3EMK7"/>
<dbReference type="FunFam" id="2.60.260.40:FF:000003">
    <property type="entry name" value="NADH dehydrogenase [ubiquinone] iron-sulfur protein 6, mitochondrial"/>
    <property type="match status" value="1"/>
</dbReference>
<keyword evidence="4" id="KW-1185">Reference proteome</keyword>
<dbReference type="OrthoDB" id="307899at2759"/>
<sequence length="164" mass="17803">MAACWVQGKEKRCSRIRQLCFHPAIMLGRRLLQSRQSSSLSTIAKALARSNSTAATTAPAAASNPLAAQAPNYPTTWSANQQPRPLGQSNPRFEQTAMETQPAPLSAMQLISEEPIRLVDGRKAVCDGGDGPLGHPKIYINLDQTGPRSCGYCGLRFQQNHHAH</sequence>
<proteinExistence type="predicted"/>
<dbReference type="InParanoid" id="A0A2H3EMK7"/>